<feature type="transmembrane region" description="Helical" evidence="1">
    <location>
        <begin position="6"/>
        <end position="27"/>
    </location>
</feature>
<dbReference type="STRING" id="660521.SAMN04487949_1105"/>
<evidence type="ECO:0000256" key="1">
    <source>
        <dbReference type="SAM" id="Phobius"/>
    </source>
</evidence>
<keyword evidence="1" id="KW-1133">Transmembrane helix</keyword>
<feature type="transmembrane region" description="Helical" evidence="1">
    <location>
        <begin position="39"/>
        <end position="62"/>
    </location>
</feature>
<gene>
    <name evidence="2" type="ORF">SAMN04487949_1105</name>
</gene>
<dbReference type="EMBL" id="FNHL01000001">
    <property type="protein sequence ID" value="SDM16438.1"/>
    <property type="molecule type" value="Genomic_DNA"/>
</dbReference>
<evidence type="ECO:0000313" key="3">
    <source>
        <dbReference type="Proteomes" id="UP000199451"/>
    </source>
</evidence>
<organism evidence="2 3">
    <name type="scientific">Halogranum gelatinilyticum</name>
    <dbReference type="NCBI Taxonomy" id="660521"/>
    <lineage>
        <taxon>Archaea</taxon>
        <taxon>Methanobacteriati</taxon>
        <taxon>Methanobacteriota</taxon>
        <taxon>Stenosarchaea group</taxon>
        <taxon>Halobacteria</taxon>
        <taxon>Halobacteriales</taxon>
        <taxon>Haloferacaceae</taxon>
    </lineage>
</organism>
<dbReference type="AlphaFoldDB" id="A0A1G9QZI8"/>
<accession>A0A1G9QZI8</accession>
<dbReference type="RefSeq" id="WP_089694847.1">
    <property type="nucleotide sequence ID" value="NZ_FNHL01000001.1"/>
</dbReference>
<protein>
    <submittedName>
        <fullName evidence="2">Uncharacterized protein</fullName>
    </submittedName>
</protein>
<sequence length="65" mass="6482">MDESVIWGGIGLLLAIGGLGIIAPEVLHELQLHGAGSPVVLYGVGVAAAVALTVLIILPSIAADR</sequence>
<proteinExistence type="predicted"/>
<keyword evidence="3" id="KW-1185">Reference proteome</keyword>
<dbReference type="Proteomes" id="UP000199451">
    <property type="component" value="Unassembled WGS sequence"/>
</dbReference>
<keyword evidence="1" id="KW-0812">Transmembrane</keyword>
<keyword evidence="1" id="KW-0472">Membrane</keyword>
<name>A0A1G9QZI8_9EURY</name>
<reference evidence="3" key="1">
    <citation type="submission" date="2016-10" db="EMBL/GenBank/DDBJ databases">
        <authorList>
            <person name="Varghese N."/>
            <person name="Submissions S."/>
        </authorList>
    </citation>
    <scope>NUCLEOTIDE SEQUENCE [LARGE SCALE GENOMIC DNA]</scope>
    <source>
        <strain evidence="3">CGMCC 1.10119</strain>
    </source>
</reference>
<evidence type="ECO:0000313" key="2">
    <source>
        <dbReference type="EMBL" id="SDM16438.1"/>
    </source>
</evidence>